<comment type="caution">
    <text evidence="2">The sequence shown here is derived from an EMBL/GenBank/DDBJ whole genome shotgun (WGS) entry which is preliminary data.</text>
</comment>
<keyword evidence="1" id="KW-0472">Membrane</keyword>
<keyword evidence="3" id="KW-1185">Reference proteome</keyword>
<proteinExistence type="predicted"/>
<sequence length="193" mass="21754">MEILKNGFSSFECKKAKPAEGGRGDSQAMDTGKPLALLVLFTLPIVIVALARKEPWCSTREGLPNGRKTEWKMNEFKAMEEVEEEEEATLSNGGHTRLRQEFSLCRVYKNKFVRAFDRRPIGVEMGEMRAQATPFNEVTSSHQNPSTVEIACSDDISSLGDHGQPFQTGEASNMASMDIDNEPIWDWEQFDWC</sequence>
<organism evidence="2 3">
    <name type="scientific">Salix koriyanagi</name>
    <dbReference type="NCBI Taxonomy" id="2511006"/>
    <lineage>
        <taxon>Eukaryota</taxon>
        <taxon>Viridiplantae</taxon>
        <taxon>Streptophyta</taxon>
        <taxon>Embryophyta</taxon>
        <taxon>Tracheophyta</taxon>
        <taxon>Spermatophyta</taxon>
        <taxon>Magnoliopsida</taxon>
        <taxon>eudicotyledons</taxon>
        <taxon>Gunneridae</taxon>
        <taxon>Pentapetalae</taxon>
        <taxon>rosids</taxon>
        <taxon>fabids</taxon>
        <taxon>Malpighiales</taxon>
        <taxon>Salicaceae</taxon>
        <taxon>Saliceae</taxon>
        <taxon>Salix</taxon>
    </lineage>
</organism>
<name>A0A9Q0VC36_9ROSI</name>
<dbReference type="AlphaFoldDB" id="A0A9Q0VC36"/>
<accession>A0A9Q0VC36</accession>
<protein>
    <submittedName>
        <fullName evidence="2">Uncharacterized protein</fullName>
    </submittedName>
</protein>
<evidence type="ECO:0000313" key="2">
    <source>
        <dbReference type="EMBL" id="KAJ6745969.1"/>
    </source>
</evidence>
<dbReference type="EMBL" id="JAPFFM010000009">
    <property type="protein sequence ID" value="KAJ6745969.1"/>
    <property type="molecule type" value="Genomic_DNA"/>
</dbReference>
<keyword evidence="1" id="KW-0812">Transmembrane</keyword>
<evidence type="ECO:0000256" key="1">
    <source>
        <dbReference type="SAM" id="Phobius"/>
    </source>
</evidence>
<gene>
    <name evidence="2" type="ORF">OIU74_028603</name>
</gene>
<dbReference type="Proteomes" id="UP001151752">
    <property type="component" value="Chromosome 6"/>
</dbReference>
<evidence type="ECO:0000313" key="3">
    <source>
        <dbReference type="Proteomes" id="UP001151752"/>
    </source>
</evidence>
<reference evidence="2" key="1">
    <citation type="submission" date="2022-11" db="EMBL/GenBank/DDBJ databases">
        <authorList>
            <person name="Hyden B.L."/>
            <person name="Feng K."/>
            <person name="Yates T."/>
            <person name="Jawdy S."/>
            <person name="Smart L.B."/>
            <person name="Muchero W."/>
        </authorList>
    </citation>
    <scope>NUCLEOTIDE SEQUENCE</scope>
    <source>
        <tissue evidence="2">Shoot tip</tissue>
    </source>
</reference>
<dbReference type="EMBL" id="JAPFFM010000009">
    <property type="protein sequence ID" value="KAJ6745968.1"/>
    <property type="molecule type" value="Genomic_DNA"/>
</dbReference>
<keyword evidence="1" id="KW-1133">Transmembrane helix</keyword>
<feature type="transmembrane region" description="Helical" evidence="1">
    <location>
        <begin position="34"/>
        <end position="51"/>
    </location>
</feature>
<reference evidence="2" key="2">
    <citation type="journal article" date="2023" name="Int. J. Mol. Sci.">
        <title>De Novo Assembly and Annotation of 11 Diverse Shrub Willow (Salix) Genomes Reveals Novel Gene Organization in Sex-Linked Regions.</title>
        <authorList>
            <person name="Hyden B."/>
            <person name="Feng K."/>
            <person name="Yates T.B."/>
            <person name="Jawdy S."/>
            <person name="Cereghino C."/>
            <person name="Smart L.B."/>
            <person name="Muchero W."/>
        </authorList>
    </citation>
    <scope>NUCLEOTIDE SEQUENCE</scope>
    <source>
        <tissue evidence="2">Shoot tip</tissue>
    </source>
</reference>